<evidence type="ECO:0000256" key="9">
    <source>
        <dbReference type="PROSITE-ProRule" id="PRU00289"/>
    </source>
</evidence>
<evidence type="ECO:0000256" key="3">
    <source>
        <dbReference type="ARBA" id="ARBA00022692"/>
    </source>
</evidence>
<keyword evidence="4" id="KW-0677">Repeat</keyword>
<dbReference type="PANTHER" id="PTHR22683">
    <property type="entry name" value="SPORULATION PROTEIN RELATED"/>
    <property type="match status" value="1"/>
</dbReference>
<organism evidence="13 14">
    <name type="scientific">[Mycobacterium] wendilense</name>
    <dbReference type="NCBI Taxonomy" id="3064284"/>
    <lineage>
        <taxon>Bacteria</taxon>
        <taxon>Bacillati</taxon>
        <taxon>Actinomycetota</taxon>
        <taxon>Actinomycetes</taxon>
        <taxon>Mycobacteriales</taxon>
        <taxon>Mycobacteriaceae</taxon>
        <taxon>Mycolicibacter</taxon>
    </lineage>
</organism>
<feature type="transmembrane region" description="Helical" evidence="11">
    <location>
        <begin position="52"/>
        <end position="72"/>
    </location>
</feature>
<keyword evidence="2" id="KW-1003">Cell membrane</keyword>
<keyword evidence="14" id="KW-1185">Reference proteome</keyword>
<dbReference type="InterPro" id="IPR050206">
    <property type="entry name" value="FtsK/SpoIIIE/SftA"/>
</dbReference>
<protein>
    <submittedName>
        <fullName evidence="13">Type VII secretion protein EccCa</fullName>
    </submittedName>
</protein>
<dbReference type="InterPro" id="IPR002543">
    <property type="entry name" value="FtsK_dom"/>
</dbReference>
<dbReference type="Pfam" id="PF01580">
    <property type="entry name" value="FtsK_SpoIIIE"/>
    <property type="match status" value="2"/>
</dbReference>
<evidence type="ECO:0000313" key="14">
    <source>
        <dbReference type="Proteomes" id="UP001190466"/>
    </source>
</evidence>
<dbReference type="CDD" id="cd00009">
    <property type="entry name" value="AAA"/>
    <property type="match status" value="1"/>
</dbReference>
<dbReference type="SUPFAM" id="SSF52540">
    <property type="entry name" value="P-loop containing nucleoside triphosphate hydrolases"/>
    <property type="match status" value="3"/>
</dbReference>
<feature type="binding site" evidence="9">
    <location>
        <begin position="1037"/>
        <end position="1044"/>
    </location>
    <ligand>
        <name>ATP</name>
        <dbReference type="ChEBI" id="CHEBI:30616"/>
    </ligand>
</feature>
<dbReference type="InterPro" id="IPR003593">
    <property type="entry name" value="AAA+_ATPase"/>
</dbReference>
<keyword evidence="5 9" id="KW-0547">Nucleotide-binding</keyword>
<dbReference type="InterPro" id="IPR027417">
    <property type="entry name" value="P-loop_NTPase"/>
</dbReference>
<dbReference type="EMBL" id="OY726395">
    <property type="protein sequence ID" value="CAJ1585160.1"/>
    <property type="molecule type" value="Genomic_DNA"/>
</dbReference>
<name>A0ABM9MHD0_9MYCO</name>
<proteinExistence type="predicted"/>
<dbReference type="InterPro" id="IPR023837">
    <property type="entry name" value="EccCb-like_Actinobacteria"/>
</dbReference>
<comment type="subcellular location">
    <subcellularLocation>
        <location evidence="1">Cell membrane</location>
        <topology evidence="1">Multi-pass membrane protein</topology>
    </subcellularLocation>
</comment>
<dbReference type="Pfam" id="PF13401">
    <property type="entry name" value="AAA_22"/>
    <property type="match status" value="1"/>
</dbReference>
<evidence type="ECO:0000259" key="12">
    <source>
        <dbReference type="PROSITE" id="PS50901"/>
    </source>
</evidence>
<evidence type="ECO:0000256" key="5">
    <source>
        <dbReference type="ARBA" id="ARBA00022741"/>
    </source>
</evidence>
<keyword evidence="3 11" id="KW-0812">Transmembrane</keyword>
<dbReference type="PANTHER" id="PTHR22683:SF1">
    <property type="entry name" value="TYPE VII SECRETION SYSTEM PROTEIN ESSC"/>
    <property type="match status" value="1"/>
</dbReference>
<feature type="binding site" evidence="9">
    <location>
        <begin position="751"/>
        <end position="758"/>
    </location>
    <ligand>
        <name>ATP</name>
        <dbReference type="ChEBI" id="CHEBI:30616"/>
    </ligand>
</feature>
<evidence type="ECO:0000256" key="7">
    <source>
        <dbReference type="ARBA" id="ARBA00022989"/>
    </source>
</evidence>
<evidence type="ECO:0000256" key="4">
    <source>
        <dbReference type="ARBA" id="ARBA00022737"/>
    </source>
</evidence>
<evidence type="ECO:0000256" key="1">
    <source>
        <dbReference type="ARBA" id="ARBA00004651"/>
    </source>
</evidence>
<feature type="transmembrane region" description="Helical" evidence="11">
    <location>
        <begin position="24"/>
        <end position="45"/>
    </location>
</feature>
<dbReference type="NCBIfam" id="TIGR03924">
    <property type="entry name" value="T7SS_EccC_a"/>
    <property type="match status" value="1"/>
</dbReference>
<feature type="domain" description="FtsK" evidence="12">
    <location>
        <begin position="401"/>
        <end position="601"/>
    </location>
</feature>
<evidence type="ECO:0000256" key="11">
    <source>
        <dbReference type="SAM" id="Phobius"/>
    </source>
</evidence>
<feature type="domain" description="FtsK" evidence="12">
    <location>
        <begin position="733"/>
        <end position="925"/>
    </location>
</feature>
<gene>
    <name evidence="13" type="primary">eccCa</name>
    <name evidence="13" type="ORF">MU0050_003562</name>
</gene>
<feature type="binding site" evidence="9">
    <location>
        <begin position="424"/>
        <end position="431"/>
    </location>
    <ligand>
        <name>ATP</name>
        <dbReference type="ChEBI" id="CHEBI:30616"/>
    </ligand>
</feature>
<feature type="domain" description="FtsK" evidence="12">
    <location>
        <begin position="1020"/>
        <end position="1183"/>
    </location>
</feature>
<evidence type="ECO:0000256" key="6">
    <source>
        <dbReference type="ARBA" id="ARBA00022840"/>
    </source>
</evidence>
<dbReference type="InterPro" id="IPR023836">
    <property type="entry name" value="EccCa-like_Actinobacteria"/>
</dbReference>
<keyword evidence="7 11" id="KW-1133">Transmembrane helix</keyword>
<dbReference type="NCBIfam" id="TIGR03925">
    <property type="entry name" value="T7SS_EccC_b"/>
    <property type="match status" value="1"/>
</dbReference>
<dbReference type="PROSITE" id="PS50901">
    <property type="entry name" value="FTSK"/>
    <property type="match status" value="3"/>
</dbReference>
<dbReference type="InterPro" id="IPR049945">
    <property type="entry name" value="AAA_22"/>
</dbReference>
<keyword evidence="6 9" id="KW-0067">ATP-binding</keyword>
<accession>A0ABM9MHD0</accession>
<keyword evidence="8 11" id="KW-0472">Membrane</keyword>
<evidence type="ECO:0000313" key="13">
    <source>
        <dbReference type="EMBL" id="CAJ1585160.1"/>
    </source>
</evidence>
<evidence type="ECO:0000256" key="2">
    <source>
        <dbReference type="ARBA" id="ARBA00022475"/>
    </source>
</evidence>
<reference evidence="13 14" key="1">
    <citation type="submission" date="2023-08" db="EMBL/GenBank/DDBJ databases">
        <authorList>
            <person name="Folkvardsen B D."/>
            <person name="Norman A."/>
        </authorList>
    </citation>
    <scope>NUCLEOTIDE SEQUENCE [LARGE SCALE GENOMIC DNA]</scope>
    <source>
        <strain evidence="13 14">Mu0050</strain>
    </source>
</reference>
<feature type="region of interest" description="Disordered" evidence="10">
    <location>
        <begin position="149"/>
        <end position="170"/>
    </location>
</feature>
<evidence type="ECO:0000256" key="10">
    <source>
        <dbReference type="SAM" id="MobiDB-lite"/>
    </source>
</evidence>
<sequence length="1216" mass="127622">MVEITVSEPPPVARDSHGRGWNRWLPILGLVVGAGVMVALGAGGATLRHSPALLAFPVLMIVSTLASLAYGLGANGAAKLDRDRDDYLGYLDRLAAEFAEDAARQRGQSLTRHPDHDGLWAAVGAPAMWRCRTGDPEFGRVRIGLGEVPSDTRPVRGPRAGEAQPAEATDPVTETALQSFLDAHATVPRLPVTVDLLDGGAVAVLGEPAAARALVRSMTCQLAVSHPPSDVMIAVVAGPAARPHWEWVKWLPHNRHPSHTTAAGPQPMFCTDLAAAAGAAAGRRLLVVLDDAEPGPTTSAATSVLAVGGFAPAGLRLSVTSGEVTVSGDEVASVTAAPDLMPAAAALACARRLTRHRCDAGRGAETGWAQLMGIDELDPDTLWRSENRRQLRIPIGTTPTGDVVDLDIREAAAGGIGPHGLCVGATGSGKSELLRTVALGMIAGHPPEELNLILVDFKGGATFLGMDRARHVAAVITNLADEAYLVDRMQDALTGELQRRQQVLRQAGNLGGLDEYRRARDGGQPLPPLPTLLVIVDEFAELLSQHPEFVDVFVAIGRLGRSLGIHLLLASQRLEEGRLRGLESHLSYRICLKTLSAGESRAVLGVADAYELPAAPGSAYLKAGAGAPLLFRAASVSVPAPATVPVAAPAPSRAVVEFTAAPMPLDAAPPAPPQAVLLDAVLDGVADRGIPAHPVWLPPLPHSPTLDALLAEADSGDLRVPIGLADRVFEQRREPWLVDLSGAAGNVAVIGAPQTGKSAALRTLALALAATHTPERIQLYCIDFGGGGLGSLRGLPHVGSVAVRRDAELARRMVTDLTALLRRRETLFVRHGLDSIAEYRRRRASDPAGVDDAFGDVFLMVDGWAAVRQEDDDLESAITRLAAEGLSLGVHVVLAASRWADLRPALRDQIGTRIELRLADPIDSEVDRRAARNVPPNRPGRGLTPDGQPLTLALPRLDGVPTAAGLAEATTAAGDVLAARHPDRRAPQTRVLPLSVDRAALPGASGPGRRVVIGLDEAELRPVVLDFDVQPHLLILGDRGCGKTATLHLIGDQIDGRDRVIVVDPRRTMPSMADATHLAGGPALAELVEDLLPQLRDRATAHPPARRVFLLIDDADLALAGADVALTRLAEFLPMARDIGLHLVIARPAAGAARALYEPFLAAVRHGDAMGLQLSAGSAEGPLLGAARPVPLPPGRGVLSTRAAGDQLIQVAWSAP</sequence>
<evidence type="ECO:0000256" key="8">
    <source>
        <dbReference type="ARBA" id="ARBA00023136"/>
    </source>
</evidence>
<dbReference type="Gene3D" id="3.40.50.300">
    <property type="entry name" value="P-loop containing nucleotide triphosphate hydrolases"/>
    <property type="match status" value="4"/>
</dbReference>
<dbReference type="Proteomes" id="UP001190466">
    <property type="component" value="Chromosome"/>
</dbReference>
<dbReference type="SMART" id="SM00382">
    <property type="entry name" value="AAA"/>
    <property type="match status" value="3"/>
</dbReference>
<dbReference type="RefSeq" id="WP_316510880.1">
    <property type="nucleotide sequence ID" value="NZ_OY726395.1"/>
</dbReference>